<dbReference type="AlphaFoldDB" id="A0A6A6PRD1"/>
<proteinExistence type="predicted"/>
<keyword evidence="3" id="KW-1185">Reference proteome</keyword>
<evidence type="ECO:0000256" key="1">
    <source>
        <dbReference type="SAM" id="Coils"/>
    </source>
</evidence>
<organism evidence="2 3">
    <name type="scientific">Neohortaea acidophila</name>
    <dbReference type="NCBI Taxonomy" id="245834"/>
    <lineage>
        <taxon>Eukaryota</taxon>
        <taxon>Fungi</taxon>
        <taxon>Dikarya</taxon>
        <taxon>Ascomycota</taxon>
        <taxon>Pezizomycotina</taxon>
        <taxon>Dothideomycetes</taxon>
        <taxon>Dothideomycetidae</taxon>
        <taxon>Mycosphaerellales</taxon>
        <taxon>Teratosphaeriaceae</taxon>
        <taxon>Neohortaea</taxon>
    </lineage>
</organism>
<gene>
    <name evidence="2" type="ORF">BDY17DRAFT_311612</name>
</gene>
<dbReference type="GeneID" id="54476556"/>
<accession>A0A6A6PRD1</accession>
<keyword evidence="1" id="KW-0175">Coiled coil</keyword>
<reference evidence="2" key="1">
    <citation type="journal article" date="2020" name="Stud. Mycol.">
        <title>101 Dothideomycetes genomes: a test case for predicting lifestyles and emergence of pathogens.</title>
        <authorList>
            <person name="Haridas S."/>
            <person name="Albert R."/>
            <person name="Binder M."/>
            <person name="Bloem J."/>
            <person name="Labutti K."/>
            <person name="Salamov A."/>
            <person name="Andreopoulos B."/>
            <person name="Baker S."/>
            <person name="Barry K."/>
            <person name="Bills G."/>
            <person name="Bluhm B."/>
            <person name="Cannon C."/>
            <person name="Castanera R."/>
            <person name="Culley D."/>
            <person name="Daum C."/>
            <person name="Ezra D."/>
            <person name="Gonzalez J."/>
            <person name="Henrissat B."/>
            <person name="Kuo A."/>
            <person name="Liang C."/>
            <person name="Lipzen A."/>
            <person name="Lutzoni F."/>
            <person name="Magnuson J."/>
            <person name="Mondo S."/>
            <person name="Nolan M."/>
            <person name="Ohm R."/>
            <person name="Pangilinan J."/>
            <person name="Park H.-J."/>
            <person name="Ramirez L."/>
            <person name="Alfaro M."/>
            <person name="Sun H."/>
            <person name="Tritt A."/>
            <person name="Yoshinaga Y."/>
            <person name="Zwiers L.-H."/>
            <person name="Turgeon B."/>
            <person name="Goodwin S."/>
            <person name="Spatafora J."/>
            <person name="Crous P."/>
            <person name="Grigoriev I."/>
        </authorList>
    </citation>
    <scope>NUCLEOTIDE SEQUENCE</scope>
    <source>
        <strain evidence="2">CBS 113389</strain>
    </source>
</reference>
<sequence length="130" mass="14982">MAAFAWQNLLVKDGQRRREEAERKLEEAERELVEARRQAPRADEEKTLSRELGAIKKQLKDAQEQVVQLTADRANDRRLVACFHDLLEIVSSTDEAVSILKKRADYSEGEAVANKLWDEIRTKQAHTHDT</sequence>
<feature type="coiled-coil region" evidence="1">
    <location>
        <begin position="11"/>
        <end position="79"/>
    </location>
</feature>
<dbReference type="Proteomes" id="UP000799767">
    <property type="component" value="Unassembled WGS sequence"/>
</dbReference>
<protein>
    <submittedName>
        <fullName evidence="2">Uncharacterized protein</fullName>
    </submittedName>
</protein>
<dbReference type="EMBL" id="MU001637">
    <property type="protein sequence ID" value="KAF2482013.1"/>
    <property type="molecule type" value="Genomic_DNA"/>
</dbReference>
<evidence type="ECO:0000313" key="2">
    <source>
        <dbReference type="EMBL" id="KAF2482013.1"/>
    </source>
</evidence>
<dbReference type="RefSeq" id="XP_033588583.1">
    <property type="nucleotide sequence ID" value="XM_033735554.1"/>
</dbReference>
<evidence type="ECO:0000313" key="3">
    <source>
        <dbReference type="Proteomes" id="UP000799767"/>
    </source>
</evidence>
<name>A0A6A6PRD1_9PEZI</name>